<dbReference type="EMBL" id="CATOUU010001135">
    <property type="protein sequence ID" value="CAI9974067.1"/>
    <property type="molecule type" value="Genomic_DNA"/>
</dbReference>
<evidence type="ECO:0000313" key="4">
    <source>
        <dbReference type="EMBL" id="CAL6098152.1"/>
    </source>
</evidence>
<organism evidence="2">
    <name type="scientific">Hexamita inflata</name>
    <dbReference type="NCBI Taxonomy" id="28002"/>
    <lineage>
        <taxon>Eukaryota</taxon>
        <taxon>Metamonada</taxon>
        <taxon>Diplomonadida</taxon>
        <taxon>Hexamitidae</taxon>
        <taxon>Hexamitinae</taxon>
        <taxon>Hexamita</taxon>
    </lineage>
</organism>
<feature type="coiled-coil region" evidence="1">
    <location>
        <begin position="239"/>
        <end position="266"/>
    </location>
</feature>
<gene>
    <name evidence="2" type="ORF">HINF_LOCUS13629</name>
    <name evidence="3" type="ORF">HINF_LOCUS61712</name>
    <name evidence="4" type="ORF">HINF_LOCUS69471</name>
    <name evidence="5" type="ORF">HINF_LOCUS74299</name>
</gene>
<evidence type="ECO:0000313" key="2">
    <source>
        <dbReference type="EMBL" id="CAI9925984.1"/>
    </source>
</evidence>
<reference evidence="4 6" key="2">
    <citation type="submission" date="2024-07" db="EMBL/GenBank/DDBJ databases">
        <authorList>
            <person name="Akdeniz Z."/>
        </authorList>
    </citation>
    <scope>NUCLEOTIDE SEQUENCE [LARGE SCALE GENOMIC DNA]</scope>
</reference>
<keyword evidence="1" id="KW-0175">Coiled coil</keyword>
<proteinExistence type="predicted"/>
<sequence length="1376" mass="160709">MVDISLSSLMMLEKTPKRVIKCGNFIIFHVDNEIIVTKLNGNALVFDNKIRLTSNSELIIPLNNSQTIYLLVSKQKLYQYNLLTQQYTLKLESQFDCVHQLSDSTVIQIKLIEEHDMVQLQFRDFSNASTSLKSQLPASDYILSKNLRDHIAVITQSKDSYQLSFFQVSDLTLVQQFSFTEKVVNIFEFNDLIYLVTTDSLYKYEFQTEFKQIQKTQLLIQDVSSSIINGNELLIKNNQNQLQINLQNLKQKVQQLQNDQIFTLNQENDIFNFDSLELNQNQIEQQIQTTHQNIMCLDYLKAMKYIDKNDLLFMLPIVIYYDLQNQTLNLFDVIHFKKVFIKTPPIAQMCMACTQSHHLIAYSVFDEELNISTITIQIIDQTFECLWELHHFEVWDKVKCITLQHDMQTVCTAVTVQNCIYVQRIESREEYSFQAEFEVKCAFELTQPFNLYLLDEQNQGHFICVPSAHNINFSHIYETSDSVYKTFDYMLVMYTTQWPNEPIVLPKDVDVETSAFLHNMGKALNRDFEQLEHFASLEQQMRPTFQQNQLTYNPRVSFVFQHTAANKKAQNLKLKLHNYYIDHGDCFEVKLERLLQRLDLYVEEVQAQYSVAKQDQQHKDFDVTPGENKLPEIQFNMGVRTSVDLPRHNIHPENPDHVQRVHSNLDLKAYGMEPHVIDVNNSIHSNSTDNLSLSQSSIGFTKQALPRTYDHVTQKFDYPRYEELRTQVKNRDDLNIISHSVYQTISFSKFEPSQVLSFNLLSVFIEYRQTQTSEEAEFVLYQIVSRLVPLFSTIVLSDQGDLRNLLFQLFDCDKDFDFTQFVLSLDSETQCYLSKESYLFTIAFIVLFTLFASIVGFSKFRGQETTYVTFDIIEQSLARFMRQKKQILCLHTIAQYLHGTSMQTRYACFCLLRLYQKNVTWNCDSLTEYLNTVNLSIQDLINNVSDDISNTIPSHVVAIEALSHPLYLISVEIGQNQKKITPQQQKIVDQSQALIKDSVKALINELESINEYQLDVMIETDAPIITFLSMGLHSLAYNMFYLNAILQAQQHKQCKIESEIQINDCIKQLIQILLRCGMLMQNDNKRMFNFEQLTQFFLKSADQRVIITLLSELITRHQNIVCYKSLCEYFSFLRQNYPLFLSNFAVEILQLLLPVSQVIFKQYLHQQQAKPLLLTLMKVIQNVARSSDIVHHFVENHRSILYYPQNDQLMQYDFKSQQLSQFKFSSNLSLDLIKAAKLEKTRAFIAVSLKNRFIILNHDIFDDTVLSVIPIVFNEAEIYPVKDFPFKIQFNKAFVQTPQIYMTIEVVDGLIEIVFSQTQLFSASIYRLDFVEASKEKIEYGMYKLKKGEFDKTRFGKKPNVVCVVDGMMVKYLIGW</sequence>
<keyword evidence="6" id="KW-1185">Reference proteome</keyword>
<dbReference type="EMBL" id="CAXDID020000628">
    <property type="protein sequence ID" value="CAL6107136.1"/>
    <property type="molecule type" value="Genomic_DNA"/>
</dbReference>
<reference evidence="2" key="1">
    <citation type="submission" date="2023-06" db="EMBL/GenBank/DDBJ databases">
        <authorList>
            <person name="Kurt Z."/>
        </authorList>
    </citation>
    <scope>NUCLEOTIDE SEQUENCE</scope>
</reference>
<dbReference type="Proteomes" id="UP001642409">
    <property type="component" value="Unassembled WGS sequence"/>
</dbReference>
<comment type="caution">
    <text evidence="2">The sequence shown here is derived from an EMBL/GenBank/DDBJ whole genome shotgun (WGS) entry which is preliminary data.</text>
</comment>
<accession>A0AA86NWE5</accession>
<protein>
    <submittedName>
        <fullName evidence="2">Uncharacterized protein</fullName>
    </submittedName>
</protein>
<dbReference type="EMBL" id="CATOUU010000354">
    <property type="protein sequence ID" value="CAI9925984.1"/>
    <property type="molecule type" value="Genomic_DNA"/>
</dbReference>
<evidence type="ECO:0000313" key="6">
    <source>
        <dbReference type="Proteomes" id="UP001642409"/>
    </source>
</evidence>
<evidence type="ECO:0000256" key="1">
    <source>
        <dbReference type="SAM" id="Coils"/>
    </source>
</evidence>
<evidence type="ECO:0000313" key="3">
    <source>
        <dbReference type="EMBL" id="CAI9974067.1"/>
    </source>
</evidence>
<name>A0AA86NWE5_9EUKA</name>
<dbReference type="EMBL" id="CAXDID020000506">
    <property type="protein sequence ID" value="CAL6098152.1"/>
    <property type="molecule type" value="Genomic_DNA"/>
</dbReference>
<evidence type="ECO:0000313" key="5">
    <source>
        <dbReference type="EMBL" id="CAL6107136.1"/>
    </source>
</evidence>